<evidence type="ECO:0000256" key="6">
    <source>
        <dbReference type="SAM" id="SignalP"/>
    </source>
</evidence>
<dbReference type="EMBL" id="UXSR01001059">
    <property type="protein sequence ID" value="VDD77857.1"/>
    <property type="molecule type" value="Genomic_DNA"/>
</dbReference>
<dbReference type="InterPro" id="IPR005123">
    <property type="entry name" value="Oxoglu/Fe-dep_dioxygenase_dom"/>
</dbReference>
<dbReference type="OrthoDB" id="69177at2759"/>
<dbReference type="GO" id="GO:0031418">
    <property type="term" value="F:L-ascorbic acid binding"/>
    <property type="evidence" value="ECO:0007669"/>
    <property type="project" value="InterPro"/>
</dbReference>
<dbReference type="PANTHER" id="PTHR10730:SF45">
    <property type="entry name" value="PROCOLLAGEN-LYSINE,2-OXOGLUTARATE 5-DIOXYGENASE"/>
    <property type="match status" value="1"/>
</dbReference>
<sequence length="720" mass="82692">MDRQLLGYTEGMAAITLLLILLVAAAAEVRGTSLHVIGFRGEIDDAVDRFMRSLKVFGYPNTIVDLSKYGLMARDVPFAQKVNSLRQVIGQISTEYVLILDSHVSVILNHPVHIIQKADLLAADFVFLETDMNSGKKLPSGDAVFEGMLAQTKKLKDLLDSLPDESPSEILMDKFIGELNTALTQGSAKVVIDEGSVLFQSINNDSGPDLKIRYEGDRGYVQNVQKDSVPQVLIAAPDGKRKLNSLCNYLLRAWSPETGCLICDEEKLDLSYLAQADYPVVQLTVLINQPTPFLEVFFERLANLTYPKNRIDLVTHCTIEKQKSVLDSFISTHLHEYRSIREIRLEASSSAVETFREAMSYCWEISQCKYMFYVDSTAHFSKTNTLEHLISTKKNAITPMMTRPGKFWSSFWGAVTEEGAYARSDDYFDIVERRQTGLWNVPFVSSSILLSRWAVGQIREVIEDSGFLPYDIALAALQRNVFLFVDNREEFGHLVNPETYTLDHLHNDLWQIFDNPTDWEERYIHPEYHRFANKSTTLADFEQPCPDVFWVPLMSETFCKHLIEEMEAYNNWSEGKHYDPRLESGYENVPTVDIHMRQIDWEEHWMQVLQKYVYPIQIKLWEGYWDKPTARMNFVVRYKQGEQPSLRLHHDASTYTLDMALNRAHIDYTGGGVRYPRYNCTLVDTRVGWPLIFPGRLTHLHEGLETTSGIRYIFVTFVNP</sequence>
<proteinExistence type="predicted"/>
<evidence type="ECO:0000256" key="2">
    <source>
        <dbReference type="ARBA" id="ARBA00022723"/>
    </source>
</evidence>
<dbReference type="AlphaFoldDB" id="A0A0R3UAB1"/>
<dbReference type="InterPro" id="IPR006620">
    <property type="entry name" value="Pro_4_hyd_alph"/>
</dbReference>
<name>A0A0R3UAB1_MESCO</name>
<feature type="chain" id="PRO_5030017466" description="Fe2OG dioxygenase domain-containing protein" evidence="6">
    <location>
        <begin position="28"/>
        <end position="720"/>
    </location>
</feature>
<dbReference type="SMART" id="SM00702">
    <property type="entry name" value="P4Hc"/>
    <property type="match status" value="1"/>
</dbReference>
<dbReference type="Gene3D" id="2.60.120.620">
    <property type="entry name" value="q2cbj1_9rhob like domain"/>
    <property type="match status" value="1"/>
</dbReference>
<comment type="cofactor">
    <cofactor evidence="1">
        <name>L-ascorbate</name>
        <dbReference type="ChEBI" id="CHEBI:38290"/>
    </cofactor>
</comment>
<evidence type="ECO:0000256" key="5">
    <source>
        <dbReference type="ARBA" id="ARBA00023004"/>
    </source>
</evidence>
<dbReference type="GO" id="GO:0016705">
    <property type="term" value="F:oxidoreductase activity, acting on paired donors, with incorporation or reduction of molecular oxygen"/>
    <property type="evidence" value="ECO:0007669"/>
    <property type="project" value="InterPro"/>
</dbReference>
<reference evidence="8 9" key="1">
    <citation type="submission" date="2018-10" db="EMBL/GenBank/DDBJ databases">
        <authorList>
            <consortium name="Pathogen Informatics"/>
        </authorList>
    </citation>
    <scope>NUCLEOTIDE SEQUENCE [LARGE SCALE GENOMIC DNA]</scope>
</reference>
<keyword evidence="5" id="KW-0408">Iron</keyword>
<feature type="domain" description="Fe2OG dioxygenase" evidence="7">
    <location>
        <begin position="628"/>
        <end position="720"/>
    </location>
</feature>
<keyword evidence="9" id="KW-1185">Reference proteome</keyword>
<keyword evidence="6" id="KW-0732">Signal</keyword>
<feature type="signal peptide" evidence="6">
    <location>
        <begin position="1"/>
        <end position="27"/>
    </location>
</feature>
<dbReference type="InterPro" id="IPR057589">
    <property type="entry name" value="GT_PLOD"/>
</dbReference>
<evidence type="ECO:0000259" key="7">
    <source>
        <dbReference type="PROSITE" id="PS51471"/>
    </source>
</evidence>
<dbReference type="PROSITE" id="PS51471">
    <property type="entry name" value="FE2OG_OXY"/>
    <property type="match status" value="1"/>
</dbReference>
<evidence type="ECO:0000313" key="8">
    <source>
        <dbReference type="EMBL" id="VDD77857.1"/>
    </source>
</evidence>
<dbReference type="InterPro" id="IPR050757">
    <property type="entry name" value="Collagen_mod_GT25"/>
</dbReference>
<dbReference type="GO" id="GO:0051213">
    <property type="term" value="F:dioxygenase activity"/>
    <property type="evidence" value="ECO:0007669"/>
    <property type="project" value="UniProtKB-KW"/>
</dbReference>
<dbReference type="Proteomes" id="UP000267029">
    <property type="component" value="Unassembled WGS sequence"/>
</dbReference>
<dbReference type="Pfam" id="PF25342">
    <property type="entry name" value="GT_PLOD"/>
    <property type="match status" value="1"/>
</dbReference>
<keyword evidence="3" id="KW-0223">Dioxygenase</keyword>
<dbReference type="STRING" id="53468.A0A0R3UAB1"/>
<evidence type="ECO:0000256" key="4">
    <source>
        <dbReference type="ARBA" id="ARBA00023002"/>
    </source>
</evidence>
<gene>
    <name evidence="8" type="ORF">MCOS_LOCUS3860</name>
</gene>
<protein>
    <recommendedName>
        <fullName evidence="7">Fe2OG dioxygenase domain-containing protein</fullName>
    </recommendedName>
</protein>
<dbReference type="GO" id="GO:0005506">
    <property type="term" value="F:iron ion binding"/>
    <property type="evidence" value="ECO:0007669"/>
    <property type="project" value="InterPro"/>
</dbReference>
<organism evidence="8 9">
    <name type="scientific">Mesocestoides corti</name>
    <name type="common">Flatworm</name>
    <dbReference type="NCBI Taxonomy" id="53468"/>
    <lineage>
        <taxon>Eukaryota</taxon>
        <taxon>Metazoa</taxon>
        <taxon>Spiralia</taxon>
        <taxon>Lophotrochozoa</taxon>
        <taxon>Platyhelminthes</taxon>
        <taxon>Cestoda</taxon>
        <taxon>Eucestoda</taxon>
        <taxon>Cyclophyllidea</taxon>
        <taxon>Mesocestoididae</taxon>
        <taxon>Mesocestoides</taxon>
    </lineage>
</organism>
<keyword evidence="2" id="KW-0479">Metal-binding</keyword>
<evidence type="ECO:0000256" key="3">
    <source>
        <dbReference type="ARBA" id="ARBA00022964"/>
    </source>
</evidence>
<evidence type="ECO:0000313" key="9">
    <source>
        <dbReference type="Proteomes" id="UP000267029"/>
    </source>
</evidence>
<dbReference type="PANTHER" id="PTHR10730">
    <property type="entry name" value="PROCOLLAGEN-LYSINE,2-OXOGLUTARATE 5-DIOXYGENASE/GLYCOSYLTRANSFERASE 25 FAMILY MEMBER"/>
    <property type="match status" value="1"/>
</dbReference>
<evidence type="ECO:0000256" key="1">
    <source>
        <dbReference type="ARBA" id="ARBA00001961"/>
    </source>
</evidence>
<keyword evidence="4" id="KW-0560">Oxidoreductase</keyword>
<accession>A0A0R3UAB1</accession>